<accession>A0A9N7V615</accession>
<dbReference type="Proteomes" id="UP001153269">
    <property type="component" value="Unassembled WGS sequence"/>
</dbReference>
<evidence type="ECO:0000256" key="1">
    <source>
        <dbReference type="SAM" id="MobiDB-lite"/>
    </source>
</evidence>
<name>A0A9N7V615_PLEPL</name>
<feature type="compositionally biased region" description="Basic and acidic residues" evidence="1">
    <location>
        <begin position="106"/>
        <end position="126"/>
    </location>
</feature>
<keyword evidence="3" id="KW-1185">Reference proteome</keyword>
<dbReference type="EMBL" id="CADEAL010003112">
    <property type="protein sequence ID" value="CAB1443466.1"/>
    <property type="molecule type" value="Genomic_DNA"/>
</dbReference>
<reference evidence="2" key="1">
    <citation type="submission" date="2020-03" db="EMBL/GenBank/DDBJ databases">
        <authorList>
            <person name="Weist P."/>
        </authorList>
    </citation>
    <scope>NUCLEOTIDE SEQUENCE</scope>
</reference>
<dbReference type="AlphaFoldDB" id="A0A9N7V615"/>
<protein>
    <submittedName>
        <fullName evidence="2">Uncharacterized protein</fullName>
    </submittedName>
</protein>
<organism evidence="2 3">
    <name type="scientific">Pleuronectes platessa</name>
    <name type="common">European plaice</name>
    <dbReference type="NCBI Taxonomy" id="8262"/>
    <lineage>
        <taxon>Eukaryota</taxon>
        <taxon>Metazoa</taxon>
        <taxon>Chordata</taxon>
        <taxon>Craniata</taxon>
        <taxon>Vertebrata</taxon>
        <taxon>Euteleostomi</taxon>
        <taxon>Actinopterygii</taxon>
        <taxon>Neopterygii</taxon>
        <taxon>Teleostei</taxon>
        <taxon>Neoteleostei</taxon>
        <taxon>Acanthomorphata</taxon>
        <taxon>Carangaria</taxon>
        <taxon>Pleuronectiformes</taxon>
        <taxon>Pleuronectoidei</taxon>
        <taxon>Pleuronectidae</taxon>
        <taxon>Pleuronectes</taxon>
    </lineage>
</organism>
<sequence>MTSYAAVLGAGLGIRFIVNKAPHRDCGSMCSHAQKTNPRLLSWLKNKRVRGHIERIESAPDVAARLQTSQYGVTTAELAFQFHPPVSGSCPGLRRTKRTAIISYRDRQTEKRGEKERERETGKDLSCHCGSQQGQHKRANCFLGSVRLGLPLKLPNSPKPLVTGLKERPGNMKVCIRTGAKASPLPD</sequence>
<gene>
    <name evidence="2" type="ORF">PLEPLA_LOCUS31182</name>
</gene>
<evidence type="ECO:0000313" key="3">
    <source>
        <dbReference type="Proteomes" id="UP001153269"/>
    </source>
</evidence>
<proteinExistence type="predicted"/>
<comment type="caution">
    <text evidence="2">The sequence shown here is derived from an EMBL/GenBank/DDBJ whole genome shotgun (WGS) entry which is preliminary data.</text>
</comment>
<evidence type="ECO:0000313" key="2">
    <source>
        <dbReference type="EMBL" id="CAB1443466.1"/>
    </source>
</evidence>
<feature type="region of interest" description="Disordered" evidence="1">
    <location>
        <begin position="106"/>
        <end position="129"/>
    </location>
</feature>